<dbReference type="AlphaFoldDB" id="A0A655SZW7"/>
<evidence type="ECO:0000313" key="2">
    <source>
        <dbReference type="Proteomes" id="UP000041770"/>
    </source>
</evidence>
<gene>
    <name evidence="1" type="ORF">ERS013200_01883</name>
</gene>
<protein>
    <submittedName>
        <fullName evidence="1">Uncharacterized protein</fullName>
    </submittedName>
</protein>
<name>A0A655SZW7_VIBCL</name>
<dbReference type="EMBL" id="CWQY01000010">
    <property type="protein sequence ID" value="CSC63832.1"/>
    <property type="molecule type" value="Genomic_DNA"/>
</dbReference>
<sequence>MIPQIAVPKEQHFAFPDIKVSHFLAINQHRIHFSYLSINKVDADCNMRCQADNSEQKFSII</sequence>
<dbReference type="Proteomes" id="UP000041770">
    <property type="component" value="Unassembled WGS sequence"/>
</dbReference>
<accession>A0A655SZW7</accession>
<evidence type="ECO:0000313" key="1">
    <source>
        <dbReference type="EMBL" id="CSC63832.1"/>
    </source>
</evidence>
<reference evidence="1 2" key="1">
    <citation type="submission" date="2015-07" db="EMBL/GenBank/DDBJ databases">
        <authorList>
            <consortium name="Pathogen Informatics"/>
        </authorList>
    </citation>
    <scope>NUCLEOTIDE SEQUENCE [LARGE SCALE GENOMIC DNA]</scope>
    <source>
        <strain evidence="1 2">A316</strain>
    </source>
</reference>
<organism evidence="1 2">
    <name type="scientific">Vibrio cholerae</name>
    <dbReference type="NCBI Taxonomy" id="666"/>
    <lineage>
        <taxon>Bacteria</taxon>
        <taxon>Pseudomonadati</taxon>
        <taxon>Pseudomonadota</taxon>
        <taxon>Gammaproteobacteria</taxon>
        <taxon>Vibrionales</taxon>
        <taxon>Vibrionaceae</taxon>
        <taxon>Vibrio</taxon>
    </lineage>
</organism>
<proteinExistence type="predicted"/>